<protein>
    <submittedName>
        <fullName evidence="1">Uncharacterized protein</fullName>
    </submittedName>
</protein>
<evidence type="ECO:0000313" key="1">
    <source>
        <dbReference type="EMBL" id="MBX54958.1"/>
    </source>
</evidence>
<reference evidence="1" key="1">
    <citation type="submission" date="2018-02" db="EMBL/GenBank/DDBJ databases">
        <title>Rhizophora mucronata_Transcriptome.</title>
        <authorList>
            <person name="Meera S.P."/>
            <person name="Sreeshan A."/>
            <person name="Augustine A."/>
        </authorList>
    </citation>
    <scope>NUCLEOTIDE SEQUENCE</scope>
    <source>
        <tissue evidence="1">Leaf</tissue>
    </source>
</reference>
<proteinExistence type="predicted"/>
<dbReference type="EMBL" id="GGEC01074474">
    <property type="protein sequence ID" value="MBX54958.1"/>
    <property type="molecule type" value="Transcribed_RNA"/>
</dbReference>
<sequence length="51" mass="5822">MFSSSPQNEFDFGCQQTKSVDVFPTQQHCALFVVFHFGSHGIEGTRFYDCN</sequence>
<organism evidence="1">
    <name type="scientific">Rhizophora mucronata</name>
    <name type="common">Asiatic mangrove</name>
    <dbReference type="NCBI Taxonomy" id="61149"/>
    <lineage>
        <taxon>Eukaryota</taxon>
        <taxon>Viridiplantae</taxon>
        <taxon>Streptophyta</taxon>
        <taxon>Embryophyta</taxon>
        <taxon>Tracheophyta</taxon>
        <taxon>Spermatophyta</taxon>
        <taxon>Magnoliopsida</taxon>
        <taxon>eudicotyledons</taxon>
        <taxon>Gunneridae</taxon>
        <taxon>Pentapetalae</taxon>
        <taxon>rosids</taxon>
        <taxon>fabids</taxon>
        <taxon>Malpighiales</taxon>
        <taxon>Rhizophoraceae</taxon>
        <taxon>Rhizophora</taxon>
    </lineage>
</organism>
<dbReference type="AlphaFoldDB" id="A0A2P2PJN3"/>
<name>A0A2P2PJN3_RHIMU</name>
<accession>A0A2P2PJN3</accession>